<evidence type="ECO:0000256" key="9">
    <source>
        <dbReference type="ARBA" id="ARBA00023160"/>
    </source>
</evidence>
<dbReference type="Proteomes" id="UP000000445">
    <property type="component" value="Chromosome"/>
</dbReference>
<dbReference type="PROSITE" id="PS52004">
    <property type="entry name" value="KS3_2"/>
    <property type="match status" value="1"/>
</dbReference>
<dbReference type="HOGENOM" id="CLU_000022_69_2_0"/>
<dbReference type="NCBIfam" id="TIGR03150">
    <property type="entry name" value="fabF"/>
    <property type="match status" value="1"/>
</dbReference>
<comment type="catalytic activity">
    <reaction evidence="11">
        <text>(9Z)-hexadecenoyl-[ACP] + malonyl-[ACP] + H(+) = 3-oxo-(11Z)-octadecenoyl-[ACP] + holo-[ACP] + CO2</text>
        <dbReference type="Rhea" id="RHEA:55040"/>
        <dbReference type="Rhea" id="RHEA-COMP:9623"/>
        <dbReference type="Rhea" id="RHEA-COMP:9685"/>
        <dbReference type="Rhea" id="RHEA-COMP:10800"/>
        <dbReference type="Rhea" id="RHEA-COMP:14074"/>
        <dbReference type="ChEBI" id="CHEBI:15378"/>
        <dbReference type="ChEBI" id="CHEBI:16526"/>
        <dbReference type="ChEBI" id="CHEBI:64479"/>
        <dbReference type="ChEBI" id="CHEBI:78449"/>
        <dbReference type="ChEBI" id="CHEBI:83989"/>
        <dbReference type="ChEBI" id="CHEBI:138538"/>
        <dbReference type="EC" id="2.3.1.179"/>
    </reaction>
</comment>
<keyword evidence="7" id="KW-0276">Fatty acid metabolism</keyword>
<keyword evidence="5 11" id="KW-0444">Lipid biosynthesis</keyword>
<dbReference type="PANTHER" id="PTHR11712">
    <property type="entry name" value="POLYKETIDE SYNTHASE-RELATED"/>
    <property type="match status" value="1"/>
</dbReference>
<dbReference type="EC" id="2.3.1.179" evidence="3 11"/>
<gene>
    <name evidence="15" type="ordered locus">CTN_1776</name>
</gene>
<name>B9KAG9_THENN</name>
<dbReference type="InterPro" id="IPR000794">
    <property type="entry name" value="Beta-ketoacyl_synthase"/>
</dbReference>
<evidence type="ECO:0000256" key="8">
    <source>
        <dbReference type="ARBA" id="ARBA00023098"/>
    </source>
</evidence>
<dbReference type="GO" id="GO:0004315">
    <property type="term" value="F:3-oxoacyl-[acyl-carrier-protein] synthase activity"/>
    <property type="evidence" value="ECO:0007669"/>
    <property type="project" value="UniProtKB-UniRule"/>
</dbReference>
<keyword evidence="10 11" id="KW-0012">Acyltransferase</keyword>
<accession>B9KAG9</accession>
<evidence type="ECO:0000256" key="1">
    <source>
        <dbReference type="ARBA" id="ARBA00005194"/>
    </source>
</evidence>
<dbReference type="Pfam" id="PF02801">
    <property type="entry name" value="Ketoacyl-synt_C"/>
    <property type="match status" value="1"/>
</dbReference>
<keyword evidence="6 11" id="KW-0808">Transferase</keyword>
<sequence length="422" mass="44989">MPDFLSGGGILRRVVITGMGIVSPFGVGKEKNLEGLRETKVTIDRISSFDASNLPVQIAAEVRDFKPEEYINPKLVKRTDRFVHFALVSTKEAVEEAGINFEQFSERTATIIGSGMGGFLTLDSENNKFLSQGPNRVSPFLIPMILIDMASGVVAMEYGLKGPNFSSVSACASSLHAVALGTLLIRHGYADVAVVGGTEATIAPLPITGFANMRALSRRNDDPKRASRPFDRDRDGFVMGEGGAILVLEAEEVAKSRGAKIIAEIKGVGMTDDAYHFSAPDPEGRGAAEAMKLALKESGLSVEDIDYVNCHATSTPAGDEAELKAIKKVLGEHAKNVAINSSKALIGHLLGAAGAAELVLSILQMQHSFVHGMPNLDNPTEEAEGTGLVGKEPIQKEIRNFIKNSFGFGGHNVSVVVGRYEP</sequence>
<proteinExistence type="inferred from homology"/>
<dbReference type="InterPro" id="IPR017568">
    <property type="entry name" value="3-oxoacyl-ACP_synth-2"/>
</dbReference>
<evidence type="ECO:0000313" key="15">
    <source>
        <dbReference type="EMBL" id="ACM23952.1"/>
    </source>
</evidence>
<reference evidence="15 16" key="1">
    <citation type="journal article" date="2009" name="Biosci. Biotechnol. Biochem.">
        <title>WeGAS: a web-based microbial genome annotation system.</title>
        <authorList>
            <person name="Lee D."/>
            <person name="Seo H."/>
            <person name="Park C."/>
            <person name="Park K."/>
        </authorList>
    </citation>
    <scope>NUCLEOTIDE SEQUENCE [LARGE SCALE GENOMIC DNA]</scope>
    <source>
        <strain evidence="16">ATCC 49049 / DSM 4359 / NBRC 107923 / NS-E</strain>
    </source>
</reference>
<dbReference type="InterPro" id="IPR014031">
    <property type="entry name" value="Ketoacyl_synth_C"/>
</dbReference>
<dbReference type="SMART" id="SM00825">
    <property type="entry name" value="PKS_KS"/>
    <property type="match status" value="1"/>
</dbReference>
<evidence type="ECO:0000256" key="4">
    <source>
        <dbReference type="ARBA" id="ARBA00014657"/>
    </source>
</evidence>
<comment type="function">
    <text evidence="11">Involved in the type II fatty acid elongation cycle. Catalyzes the elongation of a wide range of acyl-ACP by the addition of two carbons from malonyl-ACP to an acyl acceptor. Can efficiently catalyze the conversion of palmitoleoyl-ACP (cis-hexadec-9-enoyl-ACP) to cis-vaccenoyl-ACP (cis-octadec-11-enoyl-ACP), an essential step in the thermal regulation of fatty acid composition.</text>
</comment>
<dbReference type="PIRSF" id="PIRSF000447">
    <property type="entry name" value="KAS_II"/>
    <property type="match status" value="1"/>
</dbReference>
<evidence type="ECO:0000256" key="2">
    <source>
        <dbReference type="ARBA" id="ARBA00008467"/>
    </source>
</evidence>
<evidence type="ECO:0000259" key="14">
    <source>
        <dbReference type="PROSITE" id="PS52004"/>
    </source>
</evidence>
<dbReference type="KEGG" id="tna:CTN_1776"/>
<dbReference type="SUPFAM" id="SSF53901">
    <property type="entry name" value="Thiolase-like"/>
    <property type="match status" value="2"/>
</dbReference>
<dbReference type="InterPro" id="IPR020841">
    <property type="entry name" value="PKS_Beta-ketoAc_synthase_dom"/>
</dbReference>
<keyword evidence="8" id="KW-0443">Lipid metabolism</keyword>
<evidence type="ECO:0000313" key="16">
    <source>
        <dbReference type="Proteomes" id="UP000000445"/>
    </source>
</evidence>
<evidence type="ECO:0000256" key="13">
    <source>
        <dbReference type="RuleBase" id="RU003694"/>
    </source>
</evidence>
<keyword evidence="16" id="KW-1185">Reference proteome</keyword>
<dbReference type="EMBL" id="CP000916">
    <property type="protein sequence ID" value="ACM23952.1"/>
    <property type="molecule type" value="Genomic_DNA"/>
</dbReference>
<dbReference type="NCBIfam" id="NF005589">
    <property type="entry name" value="PRK07314.1"/>
    <property type="match status" value="1"/>
</dbReference>
<comment type="similarity">
    <text evidence="2 11 13">Belongs to the thiolase-like superfamily. Beta-ketoacyl-ACP synthases family.</text>
</comment>
<evidence type="ECO:0000256" key="3">
    <source>
        <dbReference type="ARBA" id="ARBA00012356"/>
    </source>
</evidence>
<evidence type="ECO:0000256" key="12">
    <source>
        <dbReference type="PIRSR" id="PIRSR000447-1"/>
    </source>
</evidence>
<organism evidence="15 16">
    <name type="scientific">Thermotoga neapolitana (strain ATCC 49049 / DSM 4359 / NBRC 107923 / NS-E)</name>
    <dbReference type="NCBI Taxonomy" id="309803"/>
    <lineage>
        <taxon>Bacteria</taxon>
        <taxon>Thermotogati</taxon>
        <taxon>Thermotogota</taxon>
        <taxon>Thermotogae</taxon>
        <taxon>Thermotogales</taxon>
        <taxon>Thermotogaceae</taxon>
        <taxon>Thermotoga</taxon>
    </lineage>
</organism>
<dbReference type="Gene3D" id="3.40.47.10">
    <property type="match status" value="1"/>
</dbReference>
<evidence type="ECO:0000256" key="11">
    <source>
        <dbReference type="PIRNR" id="PIRNR000447"/>
    </source>
</evidence>
<dbReference type="GO" id="GO:0005829">
    <property type="term" value="C:cytosol"/>
    <property type="evidence" value="ECO:0007669"/>
    <property type="project" value="TreeGrafter"/>
</dbReference>
<dbReference type="UniPathway" id="UPA00094"/>
<dbReference type="AlphaFoldDB" id="B9KAG9"/>
<keyword evidence="9 11" id="KW-0275">Fatty acid biosynthesis</keyword>
<feature type="domain" description="Ketosynthase family 3 (KS3)" evidence="14">
    <location>
        <begin position="11"/>
        <end position="419"/>
    </location>
</feature>
<comment type="pathway">
    <text evidence="1 11">Lipid metabolism; fatty acid biosynthesis.</text>
</comment>
<evidence type="ECO:0000256" key="6">
    <source>
        <dbReference type="ARBA" id="ARBA00022679"/>
    </source>
</evidence>
<dbReference type="PANTHER" id="PTHR11712:SF336">
    <property type="entry name" value="3-OXOACYL-[ACYL-CARRIER-PROTEIN] SYNTHASE, MITOCHONDRIAL"/>
    <property type="match status" value="1"/>
</dbReference>
<dbReference type="eggNOG" id="COG0304">
    <property type="taxonomic scope" value="Bacteria"/>
</dbReference>
<feature type="active site" description="For beta-ketoacyl synthase activity" evidence="12">
    <location>
        <position position="171"/>
    </location>
</feature>
<dbReference type="InterPro" id="IPR014030">
    <property type="entry name" value="Ketoacyl_synth_N"/>
</dbReference>
<dbReference type="InterPro" id="IPR016039">
    <property type="entry name" value="Thiolase-like"/>
</dbReference>
<dbReference type="GO" id="GO:0006633">
    <property type="term" value="P:fatty acid biosynthetic process"/>
    <property type="evidence" value="ECO:0007669"/>
    <property type="project" value="UniProtKB-UniRule"/>
</dbReference>
<protein>
    <recommendedName>
        <fullName evidence="4 11">3-oxoacyl-[acyl-carrier-protein] synthase 2</fullName>
        <ecNumber evidence="3 11">2.3.1.179</ecNumber>
    </recommendedName>
</protein>
<dbReference type="FunFam" id="3.40.47.10:FF:000081">
    <property type="entry name" value="3-oxoacyl-[acyl-carrier-protein] synthase 2"/>
    <property type="match status" value="1"/>
</dbReference>
<comment type="catalytic activity">
    <reaction evidence="11">
        <text>a fatty acyl-[ACP] + malonyl-[ACP] + H(+) = a 3-oxoacyl-[ACP] + holo-[ACP] + CO2</text>
        <dbReference type="Rhea" id="RHEA:22836"/>
        <dbReference type="Rhea" id="RHEA-COMP:9623"/>
        <dbReference type="Rhea" id="RHEA-COMP:9685"/>
        <dbReference type="Rhea" id="RHEA-COMP:9916"/>
        <dbReference type="Rhea" id="RHEA-COMP:14125"/>
        <dbReference type="ChEBI" id="CHEBI:15378"/>
        <dbReference type="ChEBI" id="CHEBI:16526"/>
        <dbReference type="ChEBI" id="CHEBI:64479"/>
        <dbReference type="ChEBI" id="CHEBI:78449"/>
        <dbReference type="ChEBI" id="CHEBI:78776"/>
        <dbReference type="ChEBI" id="CHEBI:138651"/>
    </reaction>
</comment>
<dbReference type="Pfam" id="PF00109">
    <property type="entry name" value="ketoacyl-synt"/>
    <property type="match status" value="1"/>
</dbReference>
<evidence type="ECO:0000256" key="7">
    <source>
        <dbReference type="ARBA" id="ARBA00022832"/>
    </source>
</evidence>
<dbReference type="CDD" id="cd00834">
    <property type="entry name" value="KAS_I_II"/>
    <property type="match status" value="1"/>
</dbReference>
<evidence type="ECO:0000256" key="10">
    <source>
        <dbReference type="ARBA" id="ARBA00023315"/>
    </source>
</evidence>
<dbReference type="STRING" id="309803.CTN_1776"/>
<evidence type="ECO:0000256" key="5">
    <source>
        <dbReference type="ARBA" id="ARBA00022516"/>
    </source>
</evidence>